<evidence type="ECO:0000259" key="1">
    <source>
        <dbReference type="Pfam" id="PF14952"/>
    </source>
</evidence>
<reference evidence="2" key="1">
    <citation type="journal article" date="2016" name="Sci. Rep.">
        <title>Molecular characterization of firefly nuptial gifts: a multi-omics approach sheds light on postcopulatory sexual selection.</title>
        <authorList>
            <person name="Al-Wathiqui N."/>
            <person name="Fallon T.R."/>
            <person name="South A."/>
            <person name="Weng J.K."/>
            <person name="Lewis S.M."/>
        </authorList>
    </citation>
    <scope>NUCLEOTIDE SEQUENCE</scope>
</reference>
<proteinExistence type="predicted"/>
<dbReference type="InterPro" id="IPR029269">
    <property type="entry name" value="Zf-tcix"/>
</dbReference>
<feature type="domain" description="Putative treble-clef zinc-finger" evidence="1">
    <location>
        <begin position="28"/>
        <end position="68"/>
    </location>
</feature>
<sequence>MLRKELKIRKSVFQPSVQSRDVSHLLLNLGKATKRGIRKCHKCGVYNGTKSLTCKNKQCGTVFRECEEKETTLNATKLLSGTARQVFSVKVRGKGPDYRGFVQLPVVEGNTVTEEADVALSEVALCFVDSCQRLFDDSILKCHEIEGTRVVSICIHIKSALKSVNVAVPIETKNCLLHSLNFTDNIKQQLWSLSTETRGALVQRVSKTVVAVKCQVSPKHPLGYLHFTFCTSKGNRVIYDKFFCNCLNIKGYGSISNSDAINRKCIHFYACIWAFASDLKFAEEFIDFLNIELCVGKPQEIKKPPLIEPTISNSRKHLKTLPGNMSETVTKPKSSIQKHYFVTKLDVAMQFIDWLSSTTERINQCITNNKKEGLQVLQSYIPLSFFVLLQARIHQDEKQHNFYTCTDSTGITYIIRNTAYLKKVFDTPQISLQLVQVHEEIITHSDGPHLFLEDKIWYLKVGMAENGGPFTPFTLNWAPSVLPISNFGRMDVLFYVGCR</sequence>
<dbReference type="PANTHER" id="PTHR13518">
    <property type="entry name" value="PUTATIVE TREBLE-CLEF ZINC-FINGER C2ORF42 FAMILY MEMBER"/>
    <property type="match status" value="1"/>
</dbReference>
<dbReference type="GO" id="GO:0005634">
    <property type="term" value="C:nucleus"/>
    <property type="evidence" value="ECO:0007669"/>
    <property type="project" value="TreeGrafter"/>
</dbReference>
<name>A0A1Y1LLW1_PHOPY</name>
<dbReference type="AlphaFoldDB" id="A0A1Y1LLW1"/>
<accession>A0A1Y1LLW1</accession>
<protein>
    <recommendedName>
        <fullName evidence="1">Putative treble-clef zinc-finger domain-containing protein</fullName>
    </recommendedName>
</protein>
<dbReference type="EMBL" id="GEZM01054131">
    <property type="protein sequence ID" value="JAV73828.1"/>
    <property type="molecule type" value="Transcribed_RNA"/>
</dbReference>
<organism evidence="2">
    <name type="scientific">Photinus pyralis</name>
    <name type="common">Common eastern firefly</name>
    <name type="synonym">Lampyris pyralis</name>
    <dbReference type="NCBI Taxonomy" id="7054"/>
    <lineage>
        <taxon>Eukaryota</taxon>
        <taxon>Metazoa</taxon>
        <taxon>Ecdysozoa</taxon>
        <taxon>Arthropoda</taxon>
        <taxon>Hexapoda</taxon>
        <taxon>Insecta</taxon>
        <taxon>Pterygota</taxon>
        <taxon>Neoptera</taxon>
        <taxon>Endopterygota</taxon>
        <taxon>Coleoptera</taxon>
        <taxon>Polyphaga</taxon>
        <taxon>Elateriformia</taxon>
        <taxon>Elateroidea</taxon>
        <taxon>Lampyridae</taxon>
        <taxon>Lampyrinae</taxon>
        <taxon>Photinus</taxon>
    </lineage>
</organism>
<dbReference type="Pfam" id="PF14952">
    <property type="entry name" value="zf-tcix"/>
    <property type="match status" value="1"/>
</dbReference>
<dbReference type="PANTHER" id="PTHR13518:SF1">
    <property type="entry name" value="C2ORF42 HOMOLOG"/>
    <property type="match status" value="1"/>
</dbReference>
<dbReference type="InterPro" id="IPR026049">
    <property type="entry name" value="C2orf42"/>
</dbReference>
<evidence type="ECO:0000313" key="2">
    <source>
        <dbReference type="EMBL" id="JAV73828.1"/>
    </source>
</evidence>